<dbReference type="InterPro" id="IPR050793">
    <property type="entry name" value="CMP-NeuNAc_synthase"/>
</dbReference>
<dbReference type="PANTHER" id="PTHR21485">
    <property type="entry name" value="HAD SUPERFAMILY MEMBERS CMAS AND KDSC"/>
    <property type="match status" value="1"/>
</dbReference>
<dbReference type="SFLD" id="SFLDS00003">
    <property type="entry name" value="Haloacid_Dehalogenase"/>
    <property type="match status" value="1"/>
</dbReference>
<dbReference type="InterPro" id="IPR036412">
    <property type="entry name" value="HAD-like_sf"/>
</dbReference>
<organism evidence="7 8">
    <name type="scientific">Flavobacterium azooxidireducens</name>
    <dbReference type="NCBI Taxonomy" id="1871076"/>
    <lineage>
        <taxon>Bacteria</taxon>
        <taxon>Pseudomonadati</taxon>
        <taxon>Bacteroidota</taxon>
        <taxon>Flavobacteriia</taxon>
        <taxon>Flavobacteriales</taxon>
        <taxon>Flavobacteriaceae</taxon>
        <taxon>Flavobacterium</taxon>
    </lineage>
</organism>
<dbReference type="GO" id="GO:0016787">
    <property type="term" value="F:hydrolase activity"/>
    <property type="evidence" value="ECO:0007669"/>
    <property type="project" value="UniProtKB-KW"/>
</dbReference>
<dbReference type="EMBL" id="CP096205">
    <property type="protein sequence ID" value="UPQ79290.1"/>
    <property type="molecule type" value="Genomic_DNA"/>
</dbReference>
<evidence type="ECO:0000313" key="8">
    <source>
        <dbReference type="Proteomes" id="UP000830583"/>
    </source>
</evidence>
<keyword evidence="5 7" id="KW-0378">Hydrolase</keyword>
<gene>
    <name evidence="7" type="ORF">M0M57_00270</name>
</gene>
<dbReference type="RefSeq" id="WP_248434302.1">
    <property type="nucleotide sequence ID" value="NZ_CP096205.1"/>
</dbReference>
<evidence type="ECO:0000256" key="2">
    <source>
        <dbReference type="ARBA" id="ARBA00005893"/>
    </source>
</evidence>
<dbReference type="PIRSF" id="PIRSF006118">
    <property type="entry name" value="KDO8-P_Ptase"/>
    <property type="match status" value="1"/>
</dbReference>
<evidence type="ECO:0000256" key="5">
    <source>
        <dbReference type="ARBA" id="ARBA00022801"/>
    </source>
</evidence>
<evidence type="ECO:0000256" key="4">
    <source>
        <dbReference type="ARBA" id="ARBA00022723"/>
    </source>
</evidence>
<comment type="cofactor">
    <cofactor evidence="1">
        <name>Mg(2+)</name>
        <dbReference type="ChEBI" id="CHEBI:18420"/>
    </cofactor>
</comment>
<dbReference type="NCBIfam" id="TIGR01670">
    <property type="entry name" value="KdsC-phosphatas"/>
    <property type="match status" value="1"/>
</dbReference>
<reference evidence="7" key="1">
    <citation type="submission" date="2022-04" db="EMBL/GenBank/DDBJ databases">
        <title>Consumption of N2O by Flavobacterium azooxidireducens sp. nov. isolated from Decomposing Leaf Litter of Phragmites australis (Cav.).</title>
        <authorList>
            <person name="Behrendt U."/>
            <person name="Spanner T."/>
            <person name="Augustin J."/>
            <person name="Horn M.A."/>
            <person name="Kolb S."/>
            <person name="Ulrich A."/>
        </authorList>
    </citation>
    <scope>NUCLEOTIDE SEQUENCE</scope>
    <source>
        <strain evidence="7">IGB 4-14</strain>
    </source>
</reference>
<dbReference type="SFLD" id="SFLDG01138">
    <property type="entry name" value="C1.6.2:_Deoxy-d-mannose-octulo"/>
    <property type="match status" value="1"/>
</dbReference>
<protein>
    <submittedName>
        <fullName evidence="7">HAD hydrolase family protein</fullName>
    </submittedName>
</protein>
<dbReference type="Proteomes" id="UP000830583">
    <property type="component" value="Chromosome"/>
</dbReference>
<name>A0ABY4KG06_9FLAO</name>
<dbReference type="Pfam" id="PF08282">
    <property type="entry name" value="Hydrolase_3"/>
    <property type="match status" value="1"/>
</dbReference>
<dbReference type="SFLD" id="SFLDG01136">
    <property type="entry name" value="C1.6:_Phosphoserine_Phosphatas"/>
    <property type="match status" value="1"/>
</dbReference>
<keyword evidence="8" id="KW-1185">Reference proteome</keyword>
<keyword evidence="4" id="KW-0479">Metal-binding</keyword>
<proteinExistence type="inferred from homology"/>
<evidence type="ECO:0000256" key="6">
    <source>
        <dbReference type="ARBA" id="ARBA00022842"/>
    </source>
</evidence>
<dbReference type="InterPro" id="IPR010023">
    <property type="entry name" value="KdsC_fam"/>
</dbReference>
<evidence type="ECO:0000256" key="3">
    <source>
        <dbReference type="ARBA" id="ARBA00011881"/>
    </source>
</evidence>
<dbReference type="PANTHER" id="PTHR21485:SF3">
    <property type="entry name" value="N-ACYLNEURAMINATE CYTIDYLYLTRANSFERASE"/>
    <property type="match status" value="1"/>
</dbReference>
<comment type="similarity">
    <text evidence="2">Belongs to the KdsC family.</text>
</comment>
<keyword evidence="6" id="KW-0460">Magnesium</keyword>
<dbReference type="InterPro" id="IPR023214">
    <property type="entry name" value="HAD_sf"/>
</dbReference>
<dbReference type="CDD" id="cd01630">
    <property type="entry name" value="HAD_KDO-like"/>
    <property type="match status" value="1"/>
</dbReference>
<dbReference type="Gene3D" id="3.40.50.1000">
    <property type="entry name" value="HAD superfamily/HAD-like"/>
    <property type="match status" value="1"/>
</dbReference>
<sequence>MKLPKLIITDIDGVWTDGGMYYDQSGNELKKFNTYDSAGVLYAKILKIPVVIITGEDTQIVKRRAEKLKIDYLFQGVKDKVAIVQQLTEDLQISFSECAYIGDDINDINLLEKVGFSASPKNAAPYVKSRVDYVTKLKGGKGAFRDFVEHILTENNMLEDVVSQAVKGFQKPI</sequence>
<evidence type="ECO:0000313" key="7">
    <source>
        <dbReference type="EMBL" id="UPQ79290.1"/>
    </source>
</evidence>
<comment type="subunit">
    <text evidence="3">Homotetramer.</text>
</comment>
<evidence type="ECO:0000256" key="1">
    <source>
        <dbReference type="ARBA" id="ARBA00001946"/>
    </source>
</evidence>
<accession>A0ABY4KG06</accession>
<dbReference type="SUPFAM" id="SSF56784">
    <property type="entry name" value="HAD-like"/>
    <property type="match status" value="1"/>
</dbReference>